<feature type="compositionally biased region" description="Low complexity" evidence="1">
    <location>
        <begin position="358"/>
        <end position="379"/>
    </location>
</feature>
<dbReference type="Pfam" id="PF18809">
    <property type="entry name" value="PBECR1"/>
    <property type="match status" value="1"/>
</dbReference>
<dbReference type="InterPro" id="IPR041398">
    <property type="entry name" value="DdrB_dom"/>
</dbReference>
<comment type="caution">
    <text evidence="5">The sequence shown here is derived from an EMBL/GenBank/DDBJ whole genome shotgun (WGS) entry which is preliminary data.</text>
</comment>
<dbReference type="InterPro" id="IPR041092">
    <property type="entry name" value="PBECR1"/>
</dbReference>
<feature type="region of interest" description="Disordered" evidence="1">
    <location>
        <begin position="1334"/>
        <end position="1400"/>
    </location>
</feature>
<evidence type="ECO:0000259" key="4">
    <source>
        <dbReference type="Pfam" id="PF18857"/>
    </source>
</evidence>
<feature type="region of interest" description="Disordered" evidence="1">
    <location>
        <begin position="323"/>
        <end position="454"/>
    </location>
</feature>
<dbReference type="Pfam" id="PF18763">
    <property type="entry name" value="ddrB-ParB"/>
    <property type="match status" value="1"/>
</dbReference>
<keyword evidence="6" id="KW-1185">Reference proteome</keyword>
<feature type="domain" description="Large polyvalent protein associated" evidence="4">
    <location>
        <begin position="2412"/>
        <end position="2596"/>
    </location>
</feature>
<reference evidence="5 6" key="1">
    <citation type="submission" date="2019-03" db="EMBL/GenBank/DDBJ databases">
        <title>Genomic Encyclopedia of Type Strains, Phase IV (KMG-IV): sequencing the most valuable type-strain genomes for metagenomic binning, comparative biology and taxonomic classification.</title>
        <authorList>
            <person name="Goeker M."/>
        </authorList>
    </citation>
    <scope>NUCLEOTIDE SEQUENCE [LARGE SCALE GENOMIC DNA]</scope>
    <source>
        <strain evidence="5 6">DSM 1837</strain>
    </source>
</reference>
<dbReference type="Pfam" id="PF18857">
    <property type="entry name" value="LPD38"/>
    <property type="match status" value="1"/>
</dbReference>
<evidence type="ECO:0000313" key="6">
    <source>
        <dbReference type="Proteomes" id="UP000295182"/>
    </source>
</evidence>
<evidence type="ECO:0000259" key="2">
    <source>
        <dbReference type="Pfam" id="PF18763"/>
    </source>
</evidence>
<feature type="compositionally biased region" description="Low complexity" evidence="1">
    <location>
        <begin position="958"/>
        <end position="973"/>
    </location>
</feature>
<evidence type="ECO:0000259" key="3">
    <source>
        <dbReference type="Pfam" id="PF18809"/>
    </source>
</evidence>
<feature type="region of interest" description="Disordered" evidence="1">
    <location>
        <begin position="939"/>
        <end position="978"/>
    </location>
</feature>
<gene>
    <name evidence="5" type="ORF">EV674_11554</name>
</gene>
<proteinExistence type="predicted"/>
<dbReference type="RefSeq" id="WP_193552717.1">
    <property type="nucleotide sequence ID" value="NZ_QXNC01000039.1"/>
</dbReference>
<accession>A0A4R2N7R4</accession>
<dbReference type="InterPro" id="IPR040561">
    <property type="entry name" value="LPD38"/>
</dbReference>
<feature type="domain" description="DdrB-like" evidence="2">
    <location>
        <begin position="556"/>
        <end position="707"/>
    </location>
</feature>
<evidence type="ECO:0008006" key="7">
    <source>
        <dbReference type="Google" id="ProtNLM"/>
    </source>
</evidence>
<dbReference type="EMBL" id="SLXH01000015">
    <property type="protein sequence ID" value="TCP16915.1"/>
    <property type="molecule type" value="Genomic_DNA"/>
</dbReference>
<feature type="domain" description="Phage-Barnase-EndoU-ColicinE5/D-RelE-like nuclease" evidence="3">
    <location>
        <begin position="1698"/>
        <end position="1805"/>
    </location>
</feature>
<feature type="compositionally biased region" description="Low complexity" evidence="1">
    <location>
        <begin position="333"/>
        <end position="349"/>
    </location>
</feature>
<feature type="compositionally biased region" description="Low complexity" evidence="1">
    <location>
        <begin position="1387"/>
        <end position="1400"/>
    </location>
</feature>
<dbReference type="Proteomes" id="UP000295182">
    <property type="component" value="Unassembled WGS sequence"/>
</dbReference>
<organism evidence="5 6">
    <name type="scientific">Simplicispira metamorpha</name>
    <dbReference type="NCBI Taxonomy" id="80881"/>
    <lineage>
        <taxon>Bacteria</taxon>
        <taxon>Pseudomonadati</taxon>
        <taxon>Pseudomonadota</taxon>
        <taxon>Betaproteobacteria</taxon>
        <taxon>Burkholderiales</taxon>
        <taxon>Comamonadaceae</taxon>
        <taxon>Simplicispira</taxon>
    </lineage>
</organism>
<protein>
    <recommendedName>
        <fullName evidence="7">Large polyvalent protein-associated domain-containing protein</fullName>
    </recommendedName>
</protein>
<feature type="compositionally biased region" description="Basic and acidic residues" evidence="1">
    <location>
        <begin position="397"/>
        <end position="406"/>
    </location>
</feature>
<evidence type="ECO:0000313" key="5">
    <source>
        <dbReference type="EMBL" id="TCP16915.1"/>
    </source>
</evidence>
<feature type="region of interest" description="Disordered" evidence="1">
    <location>
        <begin position="1807"/>
        <end position="1864"/>
    </location>
</feature>
<sequence>MSQIDDFLDGNSSAQQTKSQIDSFLDAAPVAQGGAISDLGKSLKVGAQKLPGMVTGLADLPIALATGARPFTKAADALGEATGFQPGKWAGETKFSQGYEDSKKAVDAAWKDGSAADIAGAYLSNPAYTANQVAESLPSMVAGGVASKALLGAGRVAGVAADAAAGTAARAATPGLVARTVGEKWAAPVAAGVGEGAVTAGQQMDGYQGEDQQKNALAALGAGVGTAVIGVGAGRLANKMGLETAETAMAKVGTGAGADVPLSLKQRVLGGMVSEAVLQELPQSVQEQMWSNFADGKPLMEGVARAGTEGALAGGVMGAGANLRGGSSHAKARQNAEAAAADAQAKADATVPQWDTEPGAAGPSTMGATGTASAAHAPGVAEANFTTSPGASAPREGGMDFTREVDTSSLSLEDPAEVERARAATLDYEPVDATPQWDTERGAAPGGSQGLEMEPRQFDTGSLAIGDPPAKRQLGYSPLAGTPAVFPDGSVALGSEAEFTHRYAPQPVQRPSEAMGLDPAAGPLSRIAVQAVDSGAYMPPAGPAPALAPEPDPVVLQNRDRTSAASIAQMQEIAANPDYLRVGPSRDMTSGAPVVFGELPPTALLGRPETVVDGHGQRMGTQYAVVDALDLIASNNADGTTVAEYATGAPGKLRSVAGNGRTAGLQAAYQMGTAQRYRQELAGDAAALGVDAQALATMQRPVLVRVMQGADVTRDMGDRTNITATQKLSPLEQAGNDARRLDVGTLAFDEGGNPTPDAIKGFVSAMPVAERGDMLNPDGTPTRQAVDRLMAATFKQAYESDELVQLYAQATDPDARAVMAAAADASGVLANLKGAGEFDVRGAVADAAKMAVNAARQGLKLSDVLQNQDLDMSPEAYPVAAYLAQHIRTPKKMAEGLRRWGQLALEQARIADENTHQGSLLGPRPTLSRPEIFARLGSEANPTGQGIAPAAPAPQPAPEQAALVPPAQAAPAAAERHPTWRKNAIQAGRVARALGLEPKGKRLAQIVAEIDAVDAQQTGAAQDGADLSSGPIDQEWSAFAPETGTLGIARAQMPQIKAEHRGALVNFLKARGIDSAAGEVPANDLKPTQAEFAPGKVKKAREFQGSEGSILVSSDGHVVDGHHQWLAKRAAGEPVKVIRLKAPIRDVLAQVAEFPSARMAEGAARATPAQAATDSGADAQGAGAMFSRAVPGSQDFVPAPDGGLDYGEITPEMGKAMRRQAGVIRLQQGVQNADGTGWGLAHIEANHGNQIRNAGFASVQDFVAHIANGFNEVLQASKGGQLLVAVSTGRRDVMFVQLEAAQEGDFYRVNTAFPVSRNYLEKQESKGAKILWSGSEPRSAATGRQPLYAGSPDAVSGQDAPIAQGENSLNEPLWERAGTSAPTADKSSSPSPWGQSGSASVALKDDSANYARADAPMSPDLARAILALGSPPKQATKESVRAAVRELVNGLGLLPNRLGRIVVATSAEIKQDWEPLIGPTGMEASGDAGRAQGFYDPKSKTVFLIADNIRQGDELGVVAHELMHKHGPAVLGEEGWNRLHGALGGWAKAKVGSMERIVYDEAVRRVRASGPELSTQELFPYAVQVALEMGVRPNAVAPQGTVERWLGQVRAALRQVWDKITRKPELFKSQDLVNLAFGIAQRENLATGTSLDALGASVLDVEGPSFSRSAMKSVEANVARGRQALAKALTERTSVNRAMFRNGLGWVDFVWGDEGRIKPSGKTKGAMGLSHILEARQRKDGMSEQEAIDALSQMVNTIASGRELERSAYANTVALKLERDGYRVGLVKRPGSNAWVVTAFELNQMQGRPDIDARPSTQSKSTLPRDGLGAGSMASGGTVPSLDRPTRQDSTERGGPAGAGGVGSLAAIPSADNIQFSRAAPTAIESSMGAMTPEQEAAYKRVAGVQKVPTLKERMAAMKANLGLKLRQGLVDQFAAIKQLDQNAYMQARMSQGTDGTLEAMLLYGKPFMRDGAPDVDIKDGGFAKVLASLKGEQDRWMMWIAAQRAERLKAEGKENLMTDDDISALKTLNAGKMADGAARVLVYAKALQELNAYNDAMLKLAMDSGLIDQGAYDLMKDQPYVPFYRMMEEGDMKGPKFSSGLINQKAWQKLKGGTQQLNADLLQNMLLNWSHLLQASAKNRAALATMDAAEKLAIAYPVPADTKGAVKVMRGGMAQHWLVEDPYLLEAISALHYVPSPLMKPLSGLKQLLTWGVTVNPTFKIRNLVRDSVSAIAQSELGYSPAGNVARGWKLTASDSQVYASMLASGGTIKFGTQENTDRLRAQVAKLGGVVLDKSGTQKFMGQLKELYDVYNEFGDRAENVNRAALYDALIKKGKTHAEASFMARDLMDFSMSGGAPVVRFLTQTVPFLNARLVGLDKLGRAAMENPRRFGAVTGAVALASLALMALYGDDEDWKRREDWDRDAYWWFKVGGTALRIPKPFEVGAIGTLAERTAELMLDDEMTGKRYMERVSHMLSGTFSFNPVPQAFKPLLDLYANKDSFTGRAIESQADQRLRPQDRYSERTSEVAKFLGALGLPDPAQLVKGEYAALSPKQVEHLIRGYFSWVGTSALTVSDYALRPLADRGERPGMRLKDVFLAGNFVENLPTGSSRYVTQMYEQARSAEQAYASYREAIKTGDMDKAAQIQERDGAKLRNRMAYANAARQLSEINAQAKRIEASRLLPGDVKRERLTELEQRRHAVAQRVGKLTLVD</sequence>
<name>A0A4R2N7R4_9BURK</name>
<evidence type="ECO:0000256" key="1">
    <source>
        <dbReference type="SAM" id="MobiDB-lite"/>
    </source>
</evidence>